<name>A0A5Q2RL67_9ACTN</name>
<gene>
    <name evidence="3" type="ORF">GH723_01720</name>
</gene>
<dbReference type="KEGG" id="atq:GH723_01720"/>
<feature type="region of interest" description="Disordered" evidence="1">
    <location>
        <begin position="155"/>
        <end position="177"/>
    </location>
</feature>
<keyword evidence="2" id="KW-1133">Transmembrane helix</keyword>
<evidence type="ECO:0000256" key="1">
    <source>
        <dbReference type="SAM" id="MobiDB-lite"/>
    </source>
</evidence>
<dbReference type="Proteomes" id="UP000334019">
    <property type="component" value="Chromosome"/>
</dbReference>
<accession>A0A5Q2RL67</accession>
<dbReference type="EMBL" id="CP045851">
    <property type="protein sequence ID" value="QGG93925.1"/>
    <property type="molecule type" value="Genomic_DNA"/>
</dbReference>
<protein>
    <submittedName>
        <fullName evidence="3">Uncharacterized protein</fullName>
    </submittedName>
</protein>
<organism evidence="3 4">
    <name type="scientific">Actinomarinicola tropica</name>
    <dbReference type="NCBI Taxonomy" id="2789776"/>
    <lineage>
        <taxon>Bacteria</taxon>
        <taxon>Bacillati</taxon>
        <taxon>Actinomycetota</taxon>
        <taxon>Acidimicrobiia</taxon>
        <taxon>Acidimicrobiales</taxon>
        <taxon>Iamiaceae</taxon>
        <taxon>Actinomarinicola</taxon>
    </lineage>
</organism>
<proteinExistence type="predicted"/>
<evidence type="ECO:0000313" key="3">
    <source>
        <dbReference type="EMBL" id="QGG93925.1"/>
    </source>
</evidence>
<keyword evidence="4" id="KW-1185">Reference proteome</keyword>
<dbReference type="AlphaFoldDB" id="A0A5Q2RL67"/>
<feature type="transmembrane region" description="Helical" evidence="2">
    <location>
        <begin position="12"/>
        <end position="34"/>
    </location>
</feature>
<feature type="compositionally biased region" description="Acidic residues" evidence="1">
    <location>
        <begin position="157"/>
        <end position="177"/>
    </location>
</feature>
<reference evidence="3 4" key="1">
    <citation type="submission" date="2019-11" db="EMBL/GenBank/DDBJ databases">
        <authorList>
            <person name="He Y."/>
        </authorList>
    </citation>
    <scope>NUCLEOTIDE SEQUENCE [LARGE SCALE GENOMIC DNA]</scope>
    <source>
        <strain evidence="3 4">SCSIO 58843</strain>
    </source>
</reference>
<sequence length="177" mass="18506">MSPVERRTSRATTTAIVVALAGVVAGLGLVWFVVSLAGSGGDNVEIRLGDDRFPGGPAASRADTIADGGPILFADVAGGSRDILLHHVGEDAESGWYAVGAAPIGKERDCVLQWQADDAEFEDCDGDRFAIDDPGLASYPVTVEDGQLFVDLNAEFREEDEAPADDSPTEEPAADSD</sequence>
<evidence type="ECO:0000313" key="4">
    <source>
        <dbReference type="Proteomes" id="UP000334019"/>
    </source>
</evidence>
<keyword evidence="2" id="KW-0812">Transmembrane</keyword>
<evidence type="ECO:0000256" key="2">
    <source>
        <dbReference type="SAM" id="Phobius"/>
    </source>
</evidence>
<keyword evidence="2" id="KW-0472">Membrane</keyword>
<dbReference type="RefSeq" id="WP_153758031.1">
    <property type="nucleotide sequence ID" value="NZ_CP045851.1"/>
</dbReference>